<reference evidence="3 4" key="1">
    <citation type="journal article" date="2016" name="DNA Res.">
        <title>The draft genome of MD-2 pineapple using hybrid error correction of long reads.</title>
        <authorList>
            <person name="Redwan R.M."/>
            <person name="Saidin A."/>
            <person name="Kumar S.V."/>
        </authorList>
    </citation>
    <scope>NUCLEOTIDE SEQUENCE [LARGE SCALE GENOMIC DNA]</scope>
    <source>
        <strain evidence="4">cv. MD2</strain>
        <tissue evidence="3">Leaf</tissue>
    </source>
</reference>
<dbReference type="Proteomes" id="UP000092600">
    <property type="component" value="Unassembled WGS sequence"/>
</dbReference>
<proteinExistence type="predicted"/>
<name>A0A199UEW3_ANACO</name>
<comment type="caution">
    <text evidence="3">The sequence shown here is derived from an EMBL/GenBank/DDBJ whole genome shotgun (WGS) entry which is preliminary data.</text>
</comment>
<dbReference type="AlphaFoldDB" id="A0A199UEW3"/>
<sequence>MEKTALKSKPLNGKDGPGRAGLGWPSIRSRPEQSCNGSEGLLARRIGKREILDRDVAEEERGVMGDGAEAEESVGGGREAGGERSAPAMVTFPDARRNLNSIPPIKLEAEDAADDATPHTMWQVYILGGFLVLRWVWARWKERKEKGRAPDDPSS</sequence>
<keyword evidence="2" id="KW-1133">Transmembrane helix</keyword>
<feature type="region of interest" description="Disordered" evidence="1">
    <location>
        <begin position="57"/>
        <end position="97"/>
    </location>
</feature>
<dbReference type="GO" id="GO:0009507">
    <property type="term" value="C:chloroplast"/>
    <property type="evidence" value="ECO:0007669"/>
    <property type="project" value="TreeGrafter"/>
</dbReference>
<keyword evidence="2" id="KW-0812">Transmembrane</keyword>
<evidence type="ECO:0000313" key="3">
    <source>
        <dbReference type="EMBL" id="OAY63412.1"/>
    </source>
</evidence>
<evidence type="ECO:0000313" key="4">
    <source>
        <dbReference type="Proteomes" id="UP000092600"/>
    </source>
</evidence>
<dbReference type="PANTHER" id="PTHR36374:SF1">
    <property type="entry name" value="OS01G0969000 PROTEIN"/>
    <property type="match status" value="1"/>
</dbReference>
<accession>A0A199UEW3</accession>
<keyword evidence="2" id="KW-0472">Membrane</keyword>
<organism evidence="3 4">
    <name type="scientific">Ananas comosus</name>
    <name type="common">Pineapple</name>
    <name type="synonym">Ananas ananas</name>
    <dbReference type="NCBI Taxonomy" id="4615"/>
    <lineage>
        <taxon>Eukaryota</taxon>
        <taxon>Viridiplantae</taxon>
        <taxon>Streptophyta</taxon>
        <taxon>Embryophyta</taxon>
        <taxon>Tracheophyta</taxon>
        <taxon>Spermatophyta</taxon>
        <taxon>Magnoliopsida</taxon>
        <taxon>Liliopsida</taxon>
        <taxon>Poales</taxon>
        <taxon>Bromeliaceae</taxon>
        <taxon>Bromelioideae</taxon>
        <taxon>Ananas</taxon>
    </lineage>
</organism>
<feature type="region of interest" description="Disordered" evidence="1">
    <location>
        <begin position="1"/>
        <end position="40"/>
    </location>
</feature>
<dbReference type="EMBL" id="LSRQ01008345">
    <property type="protein sequence ID" value="OAY63412.1"/>
    <property type="molecule type" value="Genomic_DNA"/>
</dbReference>
<feature type="transmembrane region" description="Helical" evidence="2">
    <location>
        <begin position="120"/>
        <end position="138"/>
    </location>
</feature>
<protein>
    <submittedName>
        <fullName evidence="3">Uncharacterized protein</fullName>
    </submittedName>
</protein>
<dbReference type="PANTHER" id="PTHR36374">
    <property type="entry name" value="OS01G0969000 PROTEIN"/>
    <property type="match status" value="1"/>
</dbReference>
<gene>
    <name evidence="3" type="ORF">ACMD2_17615</name>
</gene>
<evidence type="ECO:0000256" key="2">
    <source>
        <dbReference type="SAM" id="Phobius"/>
    </source>
</evidence>
<dbReference type="STRING" id="4615.A0A199UEW3"/>
<evidence type="ECO:0000256" key="1">
    <source>
        <dbReference type="SAM" id="MobiDB-lite"/>
    </source>
</evidence>